<evidence type="ECO:0000256" key="1">
    <source>
        <dbReference type="SAM" id="Phobius"/>
    </source>
</evidence>
<feature type="transmembrane region" description="Helical" evidence="1">
    <location>
        <begin position="62"/>
        <end position="82"/>
    </location>
</feature>
<name>A0A9N9FJD7_9GLOM</name>
<keyword evidence="1" id="KW-1133">Transmembrane helix</keyword>
<dbReference type="Proteomes" id="UP000789342">
    <property type="component" value="Unassembled WGS sequence"/>
</dbReference>
<reference evidence="2" key="1">
    <citation type="submission" date="2021-06" db="EMBL/GenBank/DDBJ databases">
        <authorList>
            <person name="Kallberg Y."/>
            <person name="Tangrot J."/>
            <person name="Rosling A."/>
        </authorList>
    </citation>
    <scope>NUCLEOTIDE SEQUENCE</scope>
    <source>
        <strain evidence="2">CL551</strain>
    </source>
</reference>
<gene>
    <name evidence="2" type="ORF">AMORRO_LOCUS5099</name>
</gene>
<feature type="non-terminal residue" evidence="2">
    <location>
        <position position="156"/>
    </location>
</feature>
<keyword evidence="1" id="KW-0472">Membrane</keyword>
<evidence type="ECO:0000313" key="2">
    <source>
        <dbReference type="EMBL" id="CAG8540432.1"/>
    </source>
</evidence>
<sequence>SFQLSIEVRQFFHDWKKYLMSFWNLFAISLLKDGSAAVWALAISNFLLDIKFLLFFRVFESFSGYFGIFFGVAKSLVSFFVFRVSYRKEEMFFNERYISIFRGQRKLDSMERSDDNNFLWIGWHFHNYLSLESTHQVTERRSTSRQGTRVISRLQD</sequence>
<evidence type="ECO:0000313" key="3">
    <source>
        <dbReference type="Proteomes" id="UP000789342"/>
    </source>
</evidence>
<dbReference type="EMBL" id="CAJVPV010002969">
    <property type="protein sequence ID" value="CAG8540432.1"/>
    <property type="molecule type" value="Genomic_DNA"/>
</dbReference>
<accession>A0A9N9FJD7</accession>
<keyword evidence="3" id="KW-1185">Reference proteome</keyword>
<comment type="caution">
    <text evidence="2">The sequence shown here is derived from an EMBL/GenBank/DDBJ whole genome shotgun (WGS) entry which is preliminary data.</text>
</comment>
<protein>
    <submittedName>
        <fullName evidence="2">2976_t:CDS:1</fullName>
    </submittedName>
</protein>
<organism evidence="2 3">
    <name type="scientific">Acaulospora morrowiae</name>
    <dbReference type="NCBI Taxonomy" id="94023"/>
    <lineage>
        <taxon>Eukaryota</taxon>
        <taxon>Fungi</taxon>
        <taxon>Fungi incertae sedis</taxon>
        <taxon>Mucoromycota</taxon>
        <taxon>Glomeromycotina</taxon>
        <taxon>Glomeromycetes</taxon>
        <taxon>Diversisporales</taxon>
        <taxon>Acaulosporaceae</taxon>
        <taxon>Acaulospora</taxon>
    </lineage>
</organism>
<keyword evidence="1" id="KW-0812">Transmembrane</keyword>
<dbReference type="AlphaFoldDB" id="A0A9N9FJD7"/>
<dbReference type="OrthoDB" id="2352140at2759"/>
<proteinExistence type="predicted"/>
<feature type="transmembrane region" description="Helical" evidence="1">
    <location>
        <begin position="21"/>
        <end position="42"/>
    </location>
</feature>